<name>A0A6N1NKU3_9VIRU</name>
<dbReference type="EMBL" id="MF405918">
    <property type="protein sequence ID" value="QKU33747.1"/>
    <property type="molecule type" value="Genomic_DNA"/>
</dbReference>
<dbReference type="Pfam" id="PF01145">
    <property type="entry name" value="Band_7"/>
    <property type="match status" value="1"/>
</dbReference>
<keyword evidence="1" id="KW-0472">Membrane</keyword>
<dbReference type="SUPFAM" id="SSF117892">
    <property type="entry name" value="Band 7/SPFH domain"/>
    <property type="match status" value="1"/>
</dbReference>
<dbReference type="Gene3D" id="3.30.479.30">
    <property type="entry name" value="Band 7 domain"/>
    <property type="match status" value="1"/>
</dbReference>
<evidence type="ECO:0000256" key="1">
    <source>
        <dbReference type="SAM" id="Phobius"/>
    </source>
</evidence>
<reference evidence="3" key="2">
    <citation type="journal article" date="2018" name="Nat. Commun.">
        <title>Tailed giant Tupanvirus possesses the most complete translational apparatus of the known virosphere.</title>
        <authorList>
            <person name="Abrahao J."/>
            <person name="Silva L."/>
            <person name="Silva L.S."/>
            <person name="Khalil J.Y.B."/>
            <person name="Rodrigues R."/>
            <person name="Arantes T."/>
            <person name="Assis F."/>
            <person name="Boratto P."/>
            <person name="Andrade M."/>
            <person name="Kroon E.G."/>
            <person name="Ribeiro B."/>
            <person name="Bergier I."/>
            <person name="Seligmann H."/>
            <person name="Ghigo E."/>
            <person name="Colson P."/>
            <person name="Levasseur A."/>
            <person name="Kroemer G."/>
            <person name="Raoult D."/>
            <person name="La Scola B."/>
        </authorList>
    </citation>
    <scope>NUCLEOTIDE SEQUENCE [LARGE SCALE GENOMIC DNA]</scope>
    <source>
        <strain evidence="3">Deep ocean</strain>
    </source>
</reference>
<dbReference type="PANTHER" id="PTHR23222:SF0">
    <property type="entry name" value="PROHIBITIN 1"/>
    <property type="match status" value="1"/>
</dbReference>
<sequence>MTCFTNMAEKYYDPESSCRKKTWIGIGVVLSISIFIIGFALIGVSVNKVVENNELGVVFINTTMEFGNIYEQGIHSIPPGSSMFIFPRTLQDVKLDSITCFSSDKIVIVLTVSVQYQLVKEHIITHILKTYDGNDNFENILKYVVQNIIINQCGQYTAEDYYVKRAVIDQNMYQSLLFDVNNVTIGATIEFFQLINIQFPTEFSNAITQKQIVIQNATTTLNQRTSLLIAANTTVLEAQRTASIILVNANNEAEINLKQANTTANVIFTQWYQRGLAFASIKNSLGLNESDFIEYLRSEILRSVRSPIIGI</sequence>
<dbReference type="InterPro" id="IPR000163">
    <property type="entry name" value="Prohibitin"/>
</dbReference>
<keyword evidence="1" id="KW-1133">Transmembrane helix</keyword>
<dbReference type="GeneID" id="80517046"/>
<protein>
    <recommendedName>
        <fullName evidence="2">Band 7 domain-containing protein</fullName>
    </recommendedName>
</protein>
<organism evidence="3">
    <name type="scientific">Tupanvirus deep ocean</name>
    <dbReference type="NCBI Taxonomy" id="2126984"/>
    <lineage>
        <taxon>Viruses</taxon>
        <taxon>Varidnaviria</taxon>
        <taxon>Bamfordvirae</taxon>
        <taxon>Nucleocytoviricota</taxon>
        <taxon>Megaviricetes</taxon>
        <taxon>Imitervirales</taxon>
        <taxon>Mimiviridae</taxon>
        <taxon>Megamimivirinae</taxon>
        <taxon>Tupanvirus</taxon>
        <taxon>Tupanvirus altamarinense</taxon>
    </lineage>
</organism>
<dbReference type="PANTHER" id="PTHR23222">
    <property type="entry name" value="PROHIBITIN"/>
    <property type="match status" value="1"/>
</dbReference>
<accession>A0A6N1NKU3</accession>
<proteinExistence type="predicted"/>
<dbReference type="InterPro" id="IPR001107">
    <property type="entry name" value="Band_7"/>
</dbReference>
<keyword evidence="1" id="KW-0812">Transmembrane</keyword>
<evidence type="ECO:0000259" key="2">
    <source>
        <dbReference type="SMART" id="SM00244"/>
    </source>
</evidence>
<reference evidence="3" key="1">
    <citation type="submission" date="2017-06" db="EMBL/GenBank/DDBJ databases">
        <authorList>
            <person name="Assis F.L."/>
            <person name="Abrahao J.S."/>
            <person name="Silva L."/>
            <person name="Khalil J.B."/>
            <person name="Rodrigues R."/>
            <person name="Silva L.S."/>
            <person name="Boratto P."/>
            <person name="Andrade M."/>
            <person name="Kroon E.G."/>
            <person name="Ribeiro B."/>
            <person name="Bergier I."/>
            <person name="Seligmann H."/>
            <person name="Ghigo E."/>
            <person name="Colson P."/>
            <person name="Levasseur A."/>
            <person name="Raoult D."/>
            <person name="Scola B.L."/>
        </authorList>
    </citation>
    <scope>NUCLEOTIDE SEQUENCE</scope>
    <source>
        <strain evidence="3">Deep ocean</strain>
    </source>
</reference>
<dbReference type="GO" id="GO:0016020">
    <property type="term" value="C:membrane"/>
    <property type="evidence" value="ECO:0007669"/>
    <property type="project" value="InterPro"/>
</dbReference>
<dbReference type="SMART" id="SM00244">
    <property type="entry name" value="PHB"/>
    <property type="match status" value="1"/>
</dbReference>
<feature type="transmembrane region" description="Helical" evidence="1">
    <location>
        <begin position="23"/>
        <end position="44"/>
    </location>
</feature>
<feature type="domain" description="Band 7" evidence="2">
    <location>
        <begin position="45"/>
        <end position="211"/>
    </location>
</feature>
<dbReference type="KEGG" id="vg:80517046"/>
<dbReference type="RefSeq" id="YP_010780355.1">
    <property type="nucleotide sequence ID" value="NC_075038.1"/>
</dbReference>
<evidence type="ECO:0000313" key="3">
    <source>
        <dbReference type="EMBL" id="QKU33747.1"/>
    </source>
</evidence>
<dbReference type="InterPro" id="IPR036013">
    <property type="entry name" value="Band_7/SPFH_dom_sf"/>
</dbReference>